<dbReference type="PANTHER" id="PTHR47027:SF8">
    <property type="entry name" value="RIBONUCLEASE H"/>
    <property type="match status" value="1"/>
</dbReference>
<dbReference type="GO" id="GO:0003964">
    <property type="term" value="F:RNA-directed DNA polymerase activity"/>
    <property type="evidence" value="ECO:0007669"/>
    <property type="project" value="UniProtKB-EC"/>
</dbReference>
<reference evidence="3" key="2">
    <citation type="submission" date="2025-08" db="UniProtKB">
        <authorList>
            <consortium name="Ensembl"/>
        </authorList>
    </citation>
    <scope>IDENTIFICATION</scope>
</reference>
<dbReference type="GeneTree" id="ENSGT01140000282489"/>
<organism evidence="3 4">
    <name type="scientific">Bos indicus x Bos taurus</name>
    <name type="common">Hybrid cattle</name>
    <dbReference type="NCBI Taxonomy" id="30522"/>
    <lineage>
        <taxon>Eukaryota</taxon>
        <taxon>Metazoa</taxon>
        <taxon>Chordata</taxon>
        <taxon>Craniata</taxon>
        <taxon>Vertebrata</taxon>
        <taxon>Euteleostomi</taxon>
        <taxon>Mammalia</taxon>
        <taxon>Eutheria</taxon>
        <taxon>Laurasiatheria</taxon>
        <taxon>Artiodactyla</taxon>
        <taxon>Ruminantia</taxon>
        <taxon>Pecora</taxon>
        <taxon>Bovidae</taxon>
        <taxon>Bovinae</taxon>
        <taxon>Bos</taxon>
    </lineage>
</organism>
<feature type="domain" description="Reverse transcriptase" evidence="2">
    <location>
        <begin position="1"/>
        <end position="224"/>
    </location>
</feature>
<dbReference type="CDD" id="cd01650">
    <property type="entry name" value="RT_nLTR_like"/>
    <property type="match status" value="1"/>
</dbReference>
<evidence type="ECO:0000256" key="1">
    <source>
        <dbReference type="ARBA" id="ARBA00012493"/>
    </source>
</evidence>
<reference evidence="3 4" key="1">
    <citation type="submission" date="2018-11" db="EMBL/GenBank/DDBJ databases">
        <title>Haplotype-resolved cattle genomes.</title>
        <authorList>
            <person name="Low W.Y."/>
            <person name="Tearle R."/>
            <person name="Bickhart D.M."/>
            <person name="Rosen B.D."/>
            <person name="Koren S."/>
            <person name="Rhie A."/>
            <person name="Hiendleder S."/>
            <person name="Phillippy A.M."/>
            <person name="Smith T.P.L."/>
            <person name="Williams J.L."/>
        </authorList>
    </citation>
    <scope>NUCLEOTIDE SEQUENCE [LARGE SCALE GENOMIC DNA]</scope>
</reference>
<dbReference type="EC" id="2.7.7.49" evidence="1"/>
<proteinExistence type="predicted"/>
<protein>
    <recommendedName>
        <fullName evidence="1">RNA-directed DNA polymerase</fullName>
        <ecNumber evidence="1">2.7.7.49</ecNumber>
    </recommendedName>
</protein>
<dbReference type="PANTHER" id="PTHR47027">
    <property type="entry name" value="REVERSE TRANSCRIPTASE DOMAIN-CONTAINING PROTEIN"/>
    <property type="match status" value="1"/>
</dbReference>
<dbReference type="AlphaFoldDB" id="A0A4W2IDE1"/>
<dbReference type="InterPro" id="IPR000477">
    <property type="entry name" value="RT_dom"/>
</dbReference>
<evidence type="ECO:0000259" key="2">
    <source>
        <dbReference type="PROSITE" id="PS50878"/>
    </source>
</evidence>
<dbReference type="InterPro" id="IPR043502">
    <property type="entry name" value="DNA/RNA_pol_sf"/>
</dbReference>
<accession>A0A4W2IDE1</accession>
<evidence type="ECO:0000313" key="4">
    <source>
        <dbReference type="Proteomes" id="UP000429181"/>
    </source>
</evidence>
<dbReference type="PROSITE" id="PS50878">
    <property type="entry name" value="RT_POL"/>
    <property type="match status" value="1"/>
</dbReference>
<dbReference type="Ensembl" id="ENSBIXT00005049880.1">
    <property type="protein sequence ID" value="ENSBIXP00005040235.1"/>
    <property type="gene ID" value="ENSBIXG00005022795.1"/>
</dbReference>
<dbReference type="Pfam" id="PF00078">
    <property type="entry name" value="RVT_1"/>
    <property type="match status" value="1"/>
</dbReference>
<name>A0A4W2IDE1_BOBOX</name>
<evidence type="ECO:0000313" key="3">
    <source>
        <dbReference type="Ensembl" id="ENSBIXP00005040235.1"/>
    </source>
</evidence>
<dbReference type="SUPFAM" id="SSF56672">
    <property type="entry name" value="DNA/RNA polymerases"/>
    <property type="match status" value="1"/>
</dbReference>
<sequence length="411" mass="47270">MLKILQARLQQYVNRELPDVQACFRKGRGSRNQIVNICWIMEKAREFQKNIYFCFIDYAKAFDCVDHNKLWEILKEMGIPDHLTCLLRNLYAGQEATVRTGHGTPDWFQIGKGVCQGCILSPCLFNLYAEYIMRNTGLEEAQAGIKIAGRNINNLRYADDTTFMAESEELKSLSMKVKVESEKVGLKLNIQKMKIMASGPITSWEIDGETVETVSDFIFLGSKITADGDCSHEIKRRLLLGRKVMTNLDSICKSRDITLPTKVRLVKAMVFPMVMYGCESWTVKKAERQRTDAFELWCWRRLSRVPWTARRSNQSILKEISPGCSLEGMMLKLKLQYFGHLMRRVDSLEKTLMLGGIGGKRRRGRQRMRWLDGITDSMDMSLSELWELVLDREAWHAAIHGVAKSQTRLSD</sequence>
<dbReference type="Proteomes" id="UP000429181">
    <property type="component" value="Chromosome 5"/>
</dbReference>